<evidence type="ECO:0000256" key="4">
    <source>
        <dbReference type="ARBA" id="ARBA00023170"/>
    </source>
</evidence>
<feature type="compositionally biased region" description="Pro residues" evidence="7">
    <location>
        <begin position="255"/>
        <end position="264"/>
    </location>
</feature>
<keyword evidence="5" id="KW-0325">Glycoprotein</keyword>
<name>A0A5J4NYT7_9TREM</name>
<dbReference type="Proteomes" id="UP000324629">
    <property type="component" value="Unassembled WGS sequence"/>
</dbReference>
<feature type="compositionally biased region" description="Polar residues" evidence="7">
    <location>
        <begin position="238"/>
        <end position="248"/>
    </location>
</feature>
<sequence>MGHTATADSQKDLVHPNETHFQGVPFFIQHPKPLYYTMKDHPATIECVAEPVSHAVIECAEQAIPYKGPDESGRLKVTRLDSHNRPDPNGNRWRLELQIRAKEVEEWFDSYVCRCEAWNKIVELQRPKKVISRAAVVVEAYLERKFQLEPTPTELSTGGRLELSCIPPEGKPSPELGVAFKTLRRLTTTGCYRAMAMVAKTPGDRAKRSKHTGTPAPLRGPSQSTTVYDTIDPKEPENNQAAPRSTRVSSFATPTFPPLPPPPPPTLSYSISPTPDSFLMAGQCVTPKNLSGSSTRTSASTQYFFSGLCQPTYVIDSSLTTSSQHTVEELCVIGYDSNEGELNCQLEPRVVRLHTCNPQRYCMVGETIKCRMSVSLQQSDFDRFNSSENNKTRQQSTGFCTNKSLRHCSLLPDGHSLRPEAIKLLHLAAFGGPTNPAMDYNIRVYVLSATRHTLEHVKEVELRLDGRLLDCIEHFPFKDNGMNLGFQIRDVRSGWRSRLQTEKQKYLGFMCVEQYSLSDKKFHPFFDKNFMVTAIEEQRMF</sequence>
<evidence type="ECO:0000256" key="5">
    <source>
        <dbReference type="ARBA" id="ARBA00023180"/>
    </source>
</evidence>
<keyword evidence="11" id="KW-1185">Reference proteome</keyword>
<proteinExistence type="predicted"/>
<feature type="region of interest" description="Disordered" evidence="7">
    <location>
        <begin position="202"/>
        <end position="264"/>
    </location>
</feature>
<keyword evidence="6" id="KW-0393">Immunoglobulin domain</keyword>
<dbReference type="Gene3D" id="2.60.40.10">
    <property type="entry name" value="Immunoglobulins"/>
    <property type="match status" value="1"/>
</dbReference>
<keyword evidence="4" id="KW-0675">Receptor</keyword>
<evidence type="ECO:0000313" key="10">
    <source>
        <dbReference type="EMBL" id="KAA3680684.1"/>
    </source>
</evidence>
<accession>A0A5J4NYT7</accession>
<comment type="caution">
    <text evidence="10">The sequence shown here is derived from an EMBL/GenBank/DDBJ whole genome shotgun (WGS) entry which is preliminary data.</text>
</comment>
<evidence type="ECO:0000256" key="2">
    <source>
        <dbReference type="ARBA" id="ARBA00023136"/>
    </source>
</evidence>
<evidence type="ECO:0000259" key="8">
    <source>
        <dbReference type="Pfam" id="PF17217"/>
    </source>
</evidence>
<dbReference type="Pfam" id="PF17217">
    <property type="entry name" value="UPA"/>
    <property type="match status" value="1"/>
</dbReference>
<evidence type="ECO:0000256" key="3">
    <source>
        <dbReference type="ARBA" id="ARBA00023157"/>
    </source>
</evidence>
<keyword evidence="2" id="KW-0472">Membrane</keyword>
<evidence type="ECO:0000256" key="6">
    <source>
        <dbReference type="ARBA" id="ARBA00023319"/>
    </source>
</evidence>
<evidence type="ECO:0000313" key="11">
    <source>
        <dbReference type="Proteomes" id="UP000324629"/>
    </source>
</evidence>
<evidence type="ECO:0000256" key="1">
    <source>
        <dbReference type="ARBA" id="ARBA00004479"/>
    </source>
</evidence>
<feature type="domain" description="UPA" evidence="8">
    <location>
        <begin position="421"/>
        <end position="510"/>
    </location>
</feature>
<gene>
    <name evidence="10" type="ORF">DEA37_0002322</name>
</gene>
<protein>
    <submittedName>
        <fullName evidence="10">Uncharacterized protein</fullName>
    </submittedName>
</protein>
<dbReference type="EMBL" id="QNGE01000379">
    <property type="protein sequence ID" value="KAA3680684.1"/>
    <property type="molecule type" value="Genomic_DNA"/>
</dbReference>
<dbReference type="InterPro" id="IPR057755">
    <property type="entry name" value="UNC5A-D-like_N"/>
</dbReference>
<evidence type="ECO:0000259" key="9">
    <source>
        <dbReference type="Pfam" id="PF25609"/>
    </source>
</evidence>
<dbReference type="Pfam" id="PF25609">
    <property type="entry name" value="Unc5_NetrinR_N"/>
    <property type="match status" value="1"/>
</dbReference>
<feature type="domain" description="Netrin receptor UNC5A-D-like N-terminal" evidence="9">
    <location>
        <begin position="23"/>
        <end position="121"/>
    </location>
</feature>
<keyword evidence="3" id="KW-1015">Disulfide bond</keyword>
<dbReference type="InterPro" id="IPR033772">
    <property type="entry name" value="UPA"/>
</dbReference>
<comment type="subcellular location">
    <subcellularLocation>
        <location evidence="1">Membrane</location>
        <topology evidence="1">Single-pass type I membrane protein</topology>
    </subcellularLocation>
</comment>
<reference evidence="10 11" key="1">
    <citation type="journal article" date="2019" name="Gigascience">
        <title>Whole-genome sequence of the oriental lung fluke Paragonimus westermani.</title>
        <authorList>
            <person name="Oey H."/>
            <person name="Zakrzewski M."/>
            <person name="Narain K."/>
            <person name="Devi K.R."/>
            <person name="Agatsuma T."/>
            <person name="Nawaratna S."/>
            <person name="Gobert G.N."/>
            <person name="Jones M.K."/>
            <person name="Ragan M.A."/>
            <person name="McManus D.P."/>
            <person name="Krause L."/>
        </authorList>
    </citation>
    <scope>NUCLEOTIDE SEQUENCE [LARGE SCALE GENOMIC DNA]</scope>
    <source>
        <strain evidence="10 11">IND2009</strain>
    </source>
</reference>
<evidence type="ECO:0000256" key="7">
    <source>
        <dbReference type="SAM" id="MobiDB-lite"/>
    </source>
</evidence>
<organism evidence="10 11">
    <name type="scientific">Paragonimus westermani</name>
    <dbReference type="NCBI Taxonomy" id="34504"/>
    <lineage>
        <taxon>Eukaryota</taxon>
        <taxon>Metazoa</taxon>
        <taxon>Spiralia</taxon>
        <taxon>Lophotrochozoa</taxon>
        <taxon>Platyhelminthes</taxon>
        <taxon>Trematoda</taxon>
        <taxon>Digenea</taxon>
        <taxon>Plagiorchiida</taxon>
        <taxon>Troglotremata</taxon>
        <taxon>Troglotrematidae</taxon>
        <taxon>Paragonimus</taxon>
    </lineage>
</organism>
<dbReference type="AlphaFoldDB" id="A0A5J4NYT7"/>
<dbReference type="InterPro" id="IPR013783">
    <property type="entry name" value="Ig-like_fold"/>
</dbReference>